<dbReference type="Gene3D" id="3.40.47.10">
    <property type="match status" value="1"/>
</dbReference>
<keyword evidence="1" id="KW-0012">Acyltransferase</keyword>
<organism evidence="3 4">
    <name type="scientific">Amborella trichopoda</name>
    <dbReference type="NCBI Taxonomy" id="13333"/>
    <lineage>
        <taxon>Eukaryota</taxon>
        <taxon>Viridiplantae</taxon>
        <taxon>Streptophyta</taxon>
        <taxon>Embryophyta</taxon>
        <taxon>Tracheophyta</taxon>
        <taxon>Spermatophyta</taxon>
        <taxon>Magnoliopsida</taxon>
        <taxon>Amborellales</taxon>
        <taxon>Amborellaceae</taxon>
        <taxon>Amborella</taxon>
    </lineage>
</organism>
<dbReference type="SUPFAM" id="SSF53901">
    <property type="entry name" value="Thiolase-like"/>
    <property type="match status" value="1"/>
</dbReference>
<dbReference type="Pfam" id="PF08392">
    <property type="entry name" value="FAE1_CUT1_RppA"/>
    <property type="match status" value="1"/>
</dbReference>
<evidence type="ECO:0000313" key="4">
    <source>
        <dbReference type="Proteomes" id="UP000017836"/>
    </source>
</evidence>
<keyword evidence="1" id="KW-0808">Transferase</keyword>
<keyword evidence="4" id="KW-1185">Reference proteome</keyword>
<dbReference type="GO" id="GO:0016747">
    <property type="term" value="F:acyltransferase activity, transferring groups other than amino-acyl groups"/>
    <property type="evidence" value="ECO:0007669"/>
    <property type="project" value="InterPro"/>
</dbReference>
<dbReference type="EMBL" id="KI393051">
    <property type="protein sequence ID" value="ERN09172.1"/>
    <property type="molecule type" value="Genomic_DNA"/>
</dbReference>
<evidence type="ECO:0000313" key="3">
    <source>
        <dbReference type="EMBL" id="ERN09172.1"/>
    </source>
</evidence>
<feature type="domain" description="FAE" evidence="2">
    <location>
        <begin position="1"/>
        <end position="110"/>
    </location>
</feature>
<accession>W1PGR5</accession>
<proteinExistence type="predicted"/>
<dbReference type="Proteomes" id="UP000017836">
    <property type="component" value="Unassembled WGS sequence"/>
</dbReference>
<evidence type="ECO:0000259" key="2">
    <source>
        <dbReference type="Pfam" id="PF08392"/>
    </source>
</evidence>
<reference evidence="4" key="1">
    <citation type="journal article" date="2013" name="Science">
        <title>The Amborella genome and the evolution of flowering plants.</title>
        <authorList>
            <consortium name="Amborella Genome Project"/>
        </authorList>
    </citation>
    <scope>NUCLEOTIDE SEQUENCE [LARGE SCALE GENOMIC DNA]</scope>
</reference>
<dbReference type="PANTHER" id="PTHR31561">
    <property type="entry name" value="3-KETOACYL-COA SYNTHASE"/>
    <property type="match status" value="1"/>
</dbReference>
<dbReference type="HOGENOM" id="CLU_013238_4_4_1"/>
<dbReference type="InterPro" id="IPR012392">
    <property type="entry name" value="3-ktacl-CoA_syn"/>
</dbReference>
<dbReference type="eggNOG" id="ENOG502QPKZ">
    <property type="taxonomic scope" value="Eukaryota"/>
</dbReference>
<dbReference type="AlphaFoldDB" id="W1PGR5"/>
<evidence type="ECO:0000256" key="1">
    <source>
        <dbReference type="ARBA" id="ARBA00023315"/>
    </source>
</evidence>
<dbReference type="OMA" id="MPQENAN"/>
<name>W1PGR5_AMBTC</name>
<sequence>MEHSRFSGKFDKPDLEFQRKILERSGLGEEAYFPEAMHHLPPRLSMAAAIEEAEQVMFGALDILFLDTRNRPKEVGILIVNCSLLNPTPSLSAMIVNNYKLWGNIRGFNWGVWSAVPVLLP</sequence>
<dbReference type="InterPro" id="IPR013601">
    <property type="entry name" value="FAE1_typ3_polyketide_synth"/>
</dbReference>
<dbReference type="GO" id="GO:0006633">
    <property type="term" value="P:fatty acid biosynthetic process"/>
    <property type="evidence" value="ECO:0007669"/>
    <property type="project" value="InterPro"/>
</dbReference>
<protein>
    <recommendedName>
        <fullName evidence="2">FAE domain-containing protein</fullName>
    </recommendedName>
</protein>
<dbReference type="STRING" id="13333.W1PGR5"/>
<dbReference type="GO" id="GO:0016020">
    <property type="term" value="C:membrane"/>
    <property type="evidence" value="ECO:0007669"/>
    <property type="project" value="InterPro"/>
</dbReference>
<dbReference type="Gramene" id="ERN09172">
    <property type="protein sequence ID" value="ERN09172"/>
    <property type="gene ID" value="AMTR_s00014p00234820"/>
</dbReference>
<gene>
    <name evidence="3" type="ORF">AMTR_s00014p00234820</name>
</gene>
<dbReference type="InterPro" id="IPR016039">
    <property type="entry name" value="Thiolase-like"/>
</dbReference>